<dbReference type="Proteomes" id="UP000003257">
    <property type="component" value="Unassembled WGS sequence"/>
</dbReference>
<organism evidence="1 2">
    <name type="scientific">Sulfitobacter indolifex HEL-45</name>
    <dbReference type="NCBI Taxonomy" id="391624"/>
    <lineage>
        <taxon>Bacteria</taxon>
        <taxon>Pseudomonadati</taxon>
        <taxon>Pseudomonadota</taxon>
        <taxon>Alphaproteobacteria</taxon>
        <taxon>Rhodobacterales</taxon>
        <taxon>Roseobacteraceae</taxon>
        <taxon>Sulfitobacter</taxon>
    </lineage>
</organism>
<reference evidence="1 2" key="1">
    <citation type="submission" date="2007-11" db="EMBL/GenBank/DDBJ databases">
        <authorList>
            <person name="Wagner-Dobler I."/>
            <person name="Ferriera S."/>
            <person name="Johnson J."/>
            <person name="Kravitz S."/>
            <person name="Beeson K."/>
            <person name="Sutton G."/>
            <person name="Rogers Y.-H."/>
            <person name="Friedman R."/>
            <person name="Frazier M."/>
            <person name="Venter J.C."/>
        </authorList>
    </citation>
    <scope>NUCLEOTIDE SEQUENCE [LARGE SCALE GENOMIC DNA]</scope>
    <source>
        <strain evidence="1 2">HEL-45</strain>
    </source>
</reference>
<name>A0ABP2DDD8_9RHOB</name>
<proteinExistence type="predicted"/>
<keyword evidence="2" id="KW-1185">Reference proteome</keyword>
<protein>
    <submittedName>
        <fullName evidence="1">Uncharacterized protein</fullName>
    </submittedName>
</protein>
<evidence type="ECO:0000313" key="1">
    <source>
        <dbReference type="EMBL" id="EDQ06369.1"/>
    </source>
</evidence>
<sequence length="40" mass="4388">MFRAPPVARRDVLESADGAKSLFLSSYLHEKRRPAICGAA</sequence>
<evidence type="ECO:0000313" key="2">
    <source>
        <dbReference type="Proteomes" id="UP000003257"/>
    </source>
</evidence>
<dbReference type="EMBL" id="ABID01000001">
    <property type="protein sequence ID" value="EDQ06369.1"/>
    <property type="molecule type" value="Genomic_DNA"/>
</dbReference>
<comment type="caution">
    <text evidence="1">The sequence shown here is derived from an EMBL/GenBank/DDBJ whole genome shotgun (WGS) entry which is preliminary data.</text>
</comment>
<accession>A0ABP2DDD8</accession>
<gene>
    <name evidence="1" type="ORF">OIHEL45_06125</name>
</gene>